<dbReference type="AlphaFoldDB" id="A0A7X5U3K6"/>
<dbReference type="EMBL" id="JAANOW010000002">
    <property type="protein sequence ID" value="NIH97697.1"/>
    <property type="molecule type" value="Genomic_DNA"/>
</dbReference>
<protein>
    <submittedName>
        <fullName evidence="2">Uncharacterized protein</fullName>
    </submittedName>
</protein>
<dbReference type="RefSeq" id="WP_208411150.1">
    <property type="nucleotide sequence ID" value="NZ_JAANOW010000002.1"/>
</dbReference>
<dbReference type="Proteomes" id="UP000547444">
    <property type="component" value="Unassembled WGS sequence"/>
</dbReference>
<keyword evidence="3" id="KW-1185">Reference proteome</keyword>
<name>A0A7X5U3K6_9MYCO</name>
<organism evidence="2 3">
    <name type="scientific">Mycolicibacterium fluoranthenivorans</name>
    <dbReference type="NCBI Taxonomy" id="258505"/>
    <lineage>
        <taxon>Bacteria</taxon>
        <taxon>Bacillati</taxon>
        <taxon>Actinomycetota</taxon>
        <taxon>Actinomycetes</taxon>
        <taxon>Mycobacteriales</taxon>
        <taxon>Mycobacteriaceae</taxon>
        <taxon>Mycolicibacterium</taxon>
    </lineage>
</organism>
<keyword evidence="1" id="KW-1133">Transmembrane helix</keyword>
<keyword evidence="1" id="KW-0472">Membrane</keyword>
<feature type="transmembrane region" description="Helical" evidence="1">
    <location>
        <begin position="242"/>
        <end position="264"/>
    </location>
</feature>
<feature type="transmembrane region" description="Helical" evidence="1">
    <location>
        <begin position="139"/>
        <end position="160"/>
    </location>
</feature>
<comment type="caution">
    <text evidence="2">The sequence shown here is derived from an EMBL/GenBank/DDBJ whole genome shotgun (WGS) entry which is preliminary data.</text>
</comment>
<evidence type="ECO:0000256" key="1">
    <source>
        <dbReference type="SAM" id="Phobius"/>
    </source>
</evidence>
<accession>A0A7X5U3K6</accession>
<feature type="transmembrane region" description="Helical" evidence="1">
    <location>
        <begin position="89"/>
        <end position="107"/>
    </location>
</feature>
<evidence type="ECO:0000313" key="3">
    <source>
        <dbReference type="Proteomes" id="UP000547444"/>
    </source>
</evidence>
<keyword evidence="1" id="KW-0812">Transmembrane</keyword>
<feature type="transmembrane region" description="Helical" evidence="1">
    <location>
        <begin position="45"/>
        <end position="69"/>
    </location>
</feature>
<feature type="transmembrane region" description="Helical" evidence="1">
    <location>
        <begin position="181"/>
        <end position="199"/>
    </location>
</feature>
<proteinExistence type="predicted"/>
<gene>
    <name evidence="2" type="ORF">FHU31_004687</name>
</gene>
<feature type="transmembrane region" description="Helical" evidence="1">
    <location>
        <begin position="329"/>
        <end position="351"/>
    </location>
</feature>
<reference evidence="2 3" key="1">
    <citation type="submission" date="2020-03" db="EMBL/GenBank/DDBJ databases">
        <title>Sequencing the genomes of 1000 actinobacteria strains.</title>
        <authorList>
            <person name="Klenk H.-P."/>
        </authorList>
    </citation>
    <scope>NUCLEOTIDE SEQUENCE [LARGE SCALE GENOMIC DNA]</scope>
    <source>
        <strain evidence="2 3">DSM 44556</strain>
    </source>
</reference>
<sequence length="438" mass="48807">MRYLLMPVTLFVRHFPQLVACYLLGYLGRTAAIEWAAWAGYDNDLWASLIMPLAGMARLGSYVGMFLVLRSGIPALAALPPRPSRQIDVFATIIVPFFAIYLAWQMFREDWLSFEYRGLYYKLGAMSPSSGPVELHPELLPVGTVTIVIIVAALVARFLFGRLKDKMPAWLLPVRVYLDTLWVFLVLTFSASHGVTFLINPSAWVSERRIIVWFNDTREGVFSHFHPLEAAWDGAMWALRTVFGGAAVPLIWLAVACIVYGATVKPDWHAAARRVGGDRIGRWLERSETARTQLSSGWKRVPGKVRTEVREQITGQLGKFKPITDSAHVIAAGGIFAVSLYVLAYLSLAWLDMSGSFFRAQLGSGYLLRGMAWLLGPHDITFWYGTWDLLALISHSIIEPLRICLIATTLAWCLDRSAAATAARPTAEAEAESRNPVS</sequence>
<evidence type="ECO:0000313" key="2">
    <source>
        <dbReference type="EMBL" id="NIH97697.1"/>
    </source>
</evidence>